<evidence type="ECO:0000313" key="1">
    <source>
        <dbReference type="EMBL" id="UOQ72923.1"/>
    </source>
</evidence>
<dbReference type="AlphaFoldDB" id="A0A8T9QDN7"/>
<sequence length="109" mass="12020">MCLNLLPAPTNTYFHHGAPIRTQAAAAVLKLDHAPVELDTAEALATRRFYDTSISDLLRASQISCSACIYLPMCGGRADKSSTHDQDCPAFVQNFMKKVELKYNLVRSC</sequence>
<keyword evidence="2" id="KW-1185">Reference proteome</keyword>
<dbReference type="EMBL" id="CP095046">
    <property type="protein sequence ID" value="UOQ72923.1"/>
    <property type="molecule type" value="Genomic_DNA"/>
</dbReference>
<organism evidence="1 2">
    <name type="scientific">Hymenobacter cellulosilyticus</name>
    <dbReference type="NCBI Taxonomy" id="2932248"/>
    <lineage>
        <taxon>Bacteria</taxon>
        <taxon>Pseudomonadati</taxon>
        <taxon>Bacteroidota</taxon>
        <taxon>Cytophagia</taxon>
        <taxon>Cytophagales</taxon>
        <taxon>Hymenobacteraceae</taxon>
        <taxon>Hymenobacter</taxon>
    </lineage>
</organism>
<protein>
    <submittedName>
        <fullName evidence="1">Uncharacterized protein</fullName>
    </submittedName>
</protein>
<proteinExistence type="predicted"/>
<accession>A0A8T9QDN7</accession>
<dbReference type="RefSeq" id="WP_244676281.1">
    <property type="nucleotide sequence ID" value="NZ_CP095046.1"/>
</dbReference>
<gene>
    <name evidence="1" type="ORF">MUN79_02760</name>
</gene>
<dbReference type="Proteomes" id="UP000831796">
    <property type="component" value="Chromosome"/>
</dbReference>
<evidence type="ECO:0000313" key="2">
    <source>
        <dbReference type="Proteomes" id="UP000831796"/>
    </source>
</evidence>
<reference evidence="1" key="1">
    <citation type="submission" date="2022-04" db="EMBL/GenBank/DDBJ databases">
        <title>Hymenobacter sp. isolated from the air.</title>
        <authorList>
            <person name="Won M."/>
            <person name="Lee C.-M."/>
            <person name="Woen H.-Y."/>
            <person name="Kwon S.-W."/>
        </authorList>
    </citation>
    <scope>NUCLEOTIDE SEQUENCE</scope>
    <source>
        <strain evidence="1">5116S-3</strain>
    </source>
</reference>
<dbReference type="KEGG" id="hcu:MUN79_02760"/>
<name>A0A8T9QDN7_9BACT</name>